<keyword evidence="2" id="KW-1185">Reference proteome</keyword>
<name>A0ACD5BG49_9PSEU</name>
<evidence type="ECO:0000313" key="2">
    <source>
        <dbReference type="Proteomes" id="UP001456344"/>
    </source>
</evidence>
<evidence type="ECO:0000313" key="1">
    <source>
        <dbReference type="EMBL" id="WYW18189.1"/>
    </source>
</evidence>
<gene>
    <name evidence="1" type="ORF">LCL61_21840</name>
</gene>
<reference evidence="1" key="1">
    <citation type="submission" date="2023-10" db="EMBL/GenBank/DDBJ databases">
        <title>Whole genome sequencing of actinobacterial strain Amycolatopsis sp. (BCA-696) identifies the underlying plant growth-promoting genes.</title>
        <authorList>
            <person name="Gandham P."/>
            <person name="Vadla N."/>
            <person name="Saji A."/>
            <person name="Srinivas V."/>
            <person name="Ruperao P."/>
            <person name="Selvanayagam S."/>
            <person name="Saxena R.K."/>
            <person name="Rathore A."/>
            <person name="Gopalakrishnan S."/>
            <person name="Thakur V."/>
        </authorList>
    </citation>
    <scope>NUCLEOTIDE SEQUENCE</scope>
    <source>
        <strain evidence="1">BCA-696</strain>
    </source>
</reference>
<organism evidence="1 2">
    <name type="scientific">Amycolatopsis coloradensis</name>
    <dbReference type="NCBI Taxonomy" id="76021"/>
    <lineage>
        <taxon>Bacteria</taxon>
        <taxon>Bacillati</taxon>
        <taxon>Actinomycetota</taxon>
        <taxon>Actinomycetes</taxon>
        <taxon>Pseudonocardiales</taxon>
        <taxon>Pseudonocardiaceae</taxon>
        <taxon>Amycolatopsis</taxon>
    </lineage>
</organism>
<protein>
    <submittedName>
        <fullName evidence="1">L-2-amino-thiazoline-4-carboxylic acid hydrolase</fullName>
    </submittedName>
</protein>
<sequence length="208" mass="23761">MRAVSRRQEARARRFARPLLVHDFGAEAAGEVERRVAGEYVTVAGAVPVLRSPMSRMTLRLAVDALVLDRALPDELPRAGKLELISRFVSRWMDGQFDTAVSRWGYARRGPHLLFRRFWFSTANILDEPDGWRFRFRRGEPGLFYGVDVTRCGIVRFLVDQGPPELAPLLCQGDFRITRYLPTGVAFERTQVIAEGAPFCGFRYREAR</sequence>
<dbReference type="EMBL" id="CP150484">
    <property type="protein sequence ID" value="WYW18189.1"/>
    <property type="molecule type" value="Genomic_DNA"/>
</dbReference>
<proteinExistence type="predicted"/>
<keyword evidence="1" id="KW-0378">Hydrolase</keyword>
<accession>A0ACD5BG49</accession>
<dbReference type="Proteomes" id="UP001456344">
    <property type="component" value="Chromosome"/>
</dbReference>